<dbReference type="RefSeq" id="WP_008236427.1">
    <property type="nucleotide sequence ID" value="NZ_AJJU01000002.1"/>
</dbReference>
<dbReference type="EMBL" id="AJJU01000002">
    <property type="protein sequence ID" value="EID76525.1"/>
    <property type="molecule type" value="Genomic_DNA"/>
</dbReference>
<feature type="transmembrane region" description="Helical" evidence="6">
    <location>
        <begin position="71"/>
        <end position="90"/>
    </location>
</feature>
<evidence type="ECO:0000256" key="3">
    <source>
        <dbReference type="ARBA" id="ARBA00022692"/>
    </source>
</evidence>
<keyword evidence="3 6" id="KW-0812">Transmembrane</keyword>
<feature type="transmembrane region" description="Helical" evidence="6">
    <location>
        <begin position="153"/>
        <end position="173"/>
    </location>
</feature>
<evidence type="ECO:0000313" key="7">
    <source>
        <dbReference type="EMBL" id="EID76525.1"/>
    </source>
</evidence>
<keyword evidence="5 6" id="KW-0472">Membrane</keyword>
<evidence type="ECO:0000256" key="6">
    <source>
        <dbReference type="SAM" id="Phobius"/>
    </source>
</evidence>
<dbReference type="PATRIC" id="fig|946077.3.peg.171"/>
<comment type="caution">
    <text evidence="7">The sequence shown here is derived from an EMBL/GenBank/DDBJ whole genome shotgun (WGS) entry which is preliminary data.</text>
</comment>
<dbReference type="STRING" id="946077.W5A_00840"/>
<evidence type="ECO:0000256" key="1">
    <source>
        <dbReference type="ARBA" id="ARBA00004651"/>
    </source>
</evidence>
<dbReference type="AlphaFoldDB" id="I0WJF9"/>
<dbReference type="eggNOG" id="COG1280">
    <property type="taxonomic scope" value="Bacteria"/>
</dbReference>
<keyword evidence="2" id="KW-1003">Cell membrane</keyword>
<proteinExistence type="predicted"/>
<name>I0WJF9_9FLAO</name>
<feature type="transmembrane region" description="Helical" evidence="6">
    <location>
        <begin position="117"/>
        <end position="141"/>
    </location>
</feature>
<dbReference type="InterPro" id="IPR001123">
    <property type="entry name" value="LeuE-type"/>
</dbReference>
<comment type="subcellular location">
    <subcellularLocation>
        <location evidence="1">Cell membrane</location>
        <topology evidence="1">Multi-pass membrane protein</topology>
    </subcellularLocation>
</comment>
<keyword evidence="8" id="KW-1185">Reference proteome</keyword>
<feature type="transmembrane region" description="Helical" evidence="6">
    <location>
        <begin position="6"/>
        <end position="27"/>
    </location>
</feature>
<keyword evidence="4 6" id="KW-1133">Transmembrane helix</keyword>
<protein>
    <submittedName>
        <fullName evidence="7">Putative amino acid efflux protein ycgF</fullName>
    </submittedName>
</protein>
<feature type="transmembrane region" description="Helical" evidence="6">
    <location>
        <begin position="39"/>
        <end position="59"/>
    </location>
</feature>
<evidence type="ECO:0000256" key="2">
    <source>
        <dbReference type="ARBA" id="ARBA00022475"/>
    </source>
</evidence>
<evidence type="ECO:0000256" key="5">
    <source>
        <dbReference type="ARBA" id="ARBA00023136"/>
    </source>
</evidence>
<dbReference type="Pfam" id="PF01810">
    <property type="entry name" value="LysE"/>
    <property type="match status" value="1"/>
</dbReference>
<dbReference type="Proteomes" id="UP000005938">
    <property type="component" value="Unassembled WGS sequence"/>
</dbReference>
<feature type="transmembrane region" description="Helical" evidence="6">
    <location>
        <begin position="193"/>
        <end position="211"/>
    </location>
</feature>
<evidence type="ECO:0000256" key="4">
    <source>
        <dbReference type="ARBA" id="ARBA00022989"/>
    </source>
</evidence>
<accession>I0WJF9</accession>
<dbReference type="PANTHER" id="PTHR30086:SF20">
    <property type="entry name" value="ARGININE EXPORTER PROTEIN ARGO-RELATED"/>
    <property type="match status" value="1"/>
</dbReference>
<dbReference type="GO" id="GO:0005886">
    <property type="term" value="C:plasma membrane"/>
    <property type="evidence" value="ECO:0007669"/>
    <property type="project" value="UniProtKB-SubCell"/>
</dbReference>
<gene>
    <name evidence="7" type="ORF">W5A_00840</name>
</gene>
<dbReference type="OrthoDB" id="679767at2"/>
<evidence type="ECO:0000313" key="8">
    <source>
        <dbReference type="Proteomes" id="UP000005938"/>
    </source>
</evidence>
<dbReference type="PANTHER" id="PTHR30086">
    <property type="entry name" value="ARGININE EXPORTER PROTEIN ARGO"/>
    <property type="match status" value="1"/>
</dbReference>
<sequence length="233" mass="26451">MIQDILAAIPWGILLAFTIGPVFFVLLETGALKGFRAAFVFDLGVIVGDVFFILVAYFSTNQILEKLKDDPGLFIFGGAILLSYGVISYVKQRRDYLKKKKEDADTFEPLKKNYLSLFFKGFLLNFINIGVLGFWLGIIIVFGPQLDMEPKRIITFFSTIIVSYLLVDCLKILLAKQLRNKLTTLRIYRIKSVISVILVVFGIGLVLQGFFPAEKEKLKNTLENIRVKEKSTY</sequence>
<dbReference type="GO" id="GO:0015171">
    <property type="term" value="F:amino acid transmembrane transporter activity"/>
    <property type="evidence" value="ECO:0007669"/>
    <property type="project" value="TreeGrafter"/>
</dbReference>
<reference evidence="7 8" key="1">
    <citation type="journal article" date="2012" name="J. Bacteriol.">
        <title>Genome Sequence of the Halotolerant Bacterium Imtechella halotolerans K1T.</title>
        <authorList>
            <person name="Kumar S."/>
            <person name="Vikram S."/>
            <person name="Subramanian S."/>
            <person name="Raghava G.P."/>
            <person name="Pinnaka A.K."/>
        </authorList>
    </citation>
    <scope>NUCLEOTIDE SEQUENCE [LARGE SCALE GENOMIC DNA]</scope>
    <source>
        <strain evidence="7 8">K1</strain>
    </source>
</reference>
<organism evidence="7 8">
    <name type="scientific">Imtechella halotolerans K1</name>
    <dbReference type="NCBI Taxonomy" id="946077"/>
    <lineage>
        <taxon>Bacteria</taxon>
        <taxon>Pseudomonadati</taxon>
        <taxon>Bacteroidota</taxon>
        <taxon>Flavobacteriia</taxon>
        <taxon>Flavobacteriales</taxon>
        <taxon>Flavobacteriaceae</taxon>
        <taxon>Imtechella</taxon>
    </lineage>
</organism>